<reference evidence="2" key="1">
    <citation type="submission" date="2016-04" db="EMBL/GenBank/DDBJ databases">
        <authorList>
            <person name="Evans L.H."/>
            <person name="Alamgir A."/>
            <person name="Owens N."/>
            <person name="Weber N.D."/>
            <person name="Virtaneva K."/>
            <person name="Barbian K."/>
            <person name="Babar A."/>
            <person name="Rosenke K."/>
        </authorList>
    </citation>
    <scope>NUCLEOTIDE SEQUENCE [LARGE SCALE GENOMIC DNA]</scope>
    <source>
        <strain evidence="2">CBS 101.48</strain>
    </source>
</reference>
<gene>
    <name evidence="2" type="primary">ABSGL_05739.1 scaffold 7449</name>
</gene>
<dbReference type="AlphaFoldDB" id="A0A163M0F0"/>
<protein>
    <submittedName>
        <fullName evidence="2">Uncharacterized protein</fullName>
    </submittedName>
</protein>
<feature type="compositionally biased region" description="Acidic residues" evidence="1">
    <location>
        <begin position="285"/>
        <end position="299"/>
    </location>
</feature>
<proteinExistence type="predicted"/>
<evidence type="ECO:0000313" key="2">
    <source>
        <dbReference type="EMBL" id="SAM00068.1"/>
    </source>
</evidence>
<dbReference type="OrthoDB" id="2287179at2759"/>
<dbReference type="InParanoid" id="A0A163M0F0"/>
<sequence>MQLSNSAVRYHKINSKEHTETTLSAADEYLRFFCLYLPCFQDLSAMKAPKIHMLTKYTRDIRLKGPLDGYSTMNSERMHQVNAKKPAKRTNYRDHVSFTTQLGKFVEDRDACIDIYGPPPSPSAPLQETPTKLALKTLLNDDWARRLGDLERHDQQLYGLRRSVVLYLDSITRQRSHPISVSRCMQLHSLDIKLYQHLVLAETNEDGLGIAHDTTLRPSPASSPTLFICCIEHIISKVFVIPDFGHPNDDIFLLNHDIKQHAWTGANPLLPSLDHLEDWHPDNMQQDDTDEEEDDELDPTDTPTIDQDSDDEDNRLEDFSFMP</sequence>
<name>A0A163M0F0_ABSGL</name>
<feature type="region of interest" description="Disordered" evidence="1">
    <location>
        <begin position="274"/>
        <end position="323"/>
    </location>
</feature>
<organism evidence="2">
    <name type="scientific">Absidia glauca</name>
    <name type="common">Pin mould</name>
    <dbReference type="NCBI Taxonomy" id="4829"/>
    <lineage>
        <taxon>Eukaryota</taxon>
        <taxon>Fungi</taxon>
        <taxon>Fungi incertae sedis</taxon>
        <taxon>Mucoromycota</taxon>
        <taxon>Mucoromycotina</taxon>
        <taxon>Mucoromycetes</taxon>
        <taxon>Mucorales</taxon>
        <taxon>Cunninghamellaceae</taxon>
        <taxon>Absidia</taxon>
    </lineage>
</organism>
<keyword evidence="3" id="KW-1185">Reference proteome</keyword>
<dbReference type="Proteomes" id="UP000078561">
    <property type="component" value="Unassembled WGS sequence"/>
</dbReference>
<dbReference type="EMBL" id="LT553119">
    <property type="protein sequence ID" value="SAM00068.1"/>
    <property type="molecule type" value="Genomic_DNA"/>
</dbReference>
<evidence type="ECO:0000256" key="1">
    <source>
        <dbReference type="SAM" id="MobiDB-lite"/>
    </source>
</evidence>
<evidence type="ECO:0000313" key="3">
    <source>
        <dbReference type="Proteomes" id="UP000078561"/>
    </source>
</evidence>
<accession>A0A163M0F0</accession>